<keyword evidence="2" id="KW-1185">Reference proteome</keyword>
<proteinExistence type="predicted"/>
<evidence type="ECO:0000313" key="1">
    <source>
        <dbReference type="EMBL" id="CAE7575878.1"/>
    </source>
</evidence>
<gene>
    <name evidence="1" type="ORF">SNAT2548_LOCUS32846</name>
</gene>
<dbReference type="EMBL" id="CAJNDS010002731">
    <property type="protein sequence ID" value="CAE7575878.1"/>
    <property type="molecule type" value="Genomic_DNA"/>
</dbReference>
<sequence>MEVETCSGACEMLRDHLQNSQEINAGIAELRSKLDFVIKALQSTTRKRSQAFSLKHARKLSSGARCKRRKHGGIGGIVLEECPLKTDSEPSQIEPCTPQRRQGRVDDENGTWHELRHEDGPFDCHNVDKSQGRIPADSTPEKVAKPLPSWPQDRFSDGCCAEHYNLEEDSQAVGTPHHDIEEEYSMAWQAEMANGAAVEASATEELTSDPFPALSDFSGWILDWLSVGDIKNLRETSGIVVSNQVLLQHILDTSSWHRPSLALSFAEIKEQQECHRRRPDRYDEELHDNKIFCCQIWVLLLAGYRTETRFPQSEVVTRFHSLIPAVAMHCYDLDPKLCQAGHSILESLALQNTSYIHRLISDCMIELVESMPEAASDLLSSTWIRKKRACEHLTRTAASLRPQQRQRWMSRLQQIITTEHVIGHQVSMIELLHHLWTVDAAPFMTYKDNARVLARWSTTAAPPASAALRQVNVGLCPRPSPVQSAPNEAD</sequence>
<organism evidence="1 2">
    <name type="scientific">Symbiodinium natans</name>
    <dbReference type="NCBI Taxonomy" id="878477"/>
    <lineage>
        <taxon>Eukaryota</taxon>
        <taxon>Sar</taxon>
        <taxon>Alveolata</taxon>
        <taxon>Dinophyceae</taxon>
        <taxon>Suessiales</taxon>
        <taxon>Symbiodiniaceae</taxon>
        <taxon>Symbiodinium</taxon>
    </lineage>
</organism>
<dbReference type="AlphaFoldDB" id="A0A812URN6"/>
<name>A0A812URN6_9DINO</name>
<comment type="caution">
    <text evidence="1">The sequence shown here is derived from an EMBL/GenBank/DDBJ whole genome shotgun (WGS) entry which is preliminary data.</text>
</comment>
<accession>A0A812URN6</accession>
<reference evidence="1" key="1">
    <citation type="submission" date="2021-02" db="EMBL/GenBank/DDBJ databases">
        <authorList>
            <person name="Dougan E. K."/>
            <person name="Rhodes N."/>
            <person name="Thang M."/>
            <person name="Chan C."/>
        </authorList>
    </citation>
    <scope>NUCLEOTIDE SEQUENCE</scope>
</reference>
<evidence type="ECO:0000313" key="2">
    <source>
        <dbReference type="Proteomes" id="UP000604046"/>
    </source>
</evidence>
<dbReference type="Proteomes" id="UP000604046">
    <property type="component" value="Unassembled WGS sequence"/>
</dbReference>
<protein>
    <submittedName>
        <fullName evidence="1">Uncharacterized protein</fullName>
    </submittedName>
</protein>